<evidence type="ECO:0000313" key="3">
    <source>
        <dbReference type="Proteomes" id="UP000289738"/>
    </source>
</evidence>
<comment type="caution">
    <text evidence="2">The sequence shown here is derived from an EMBL/GenBank/DDBJ whole genome shotgun (WGS) entry which is preliminary data.</text>
</comment>
<evidence type="ECO:0000256" key="1">
    <source>
        <dbReference type="SAM" id="MobiDB-lite"/>
    </source>
</evidence>
<feature type="compositionally biased region" description="Pro residues" evidence="1">
    <location>
        <begin position="20"/>
        <end position="29"/>
    </location>
</feature>
<keyword evidence="3" id="KW-1185">Reference proteome</keyword>
<dbReference type="PANTHER" id="PTHR33872">
    <property type="entry name" value="DNA POLYMERASE EPSILON CATALYTIC SUBUNIT A"/>
    <property type="match status" value="1"/>
</dbReference>
<gene>
    <name evidence="2" type="ORF">Ahy_Scaffold1g107161</name>
</gene>
<dbReference type="STRING" id="3818.A0A444WUW0"/>
<dbReference type="Pfam" id="PF24046">
    <property type="entry name" value="At4g08330"/>
    <property type="match status" value="1"/>
</dbReference>
<accession>A0A444WUW0</accession>
<name>A0A444WUW0_ARAHY</name>
<feature type="region of interest" description="Disordered" evidence="1">
    <location>
        <begin position="1"/>
        <end position="36"/>
    </location>
</feature>
<dbReference type="Proteomes" id="UP000289738">
    <property type="component" value="Unassembled WGS sequence"/>
</dbReference>
<dbReference type="InterPro" id="IPR045282">
    <property type="entry name" value="At4g08330-like"/>
</dbReference>
<protein>
    <submittedName>
        <fullName evidence="2">Uncharacterized protein</fullName>
    </submittedName>
</protein>
<reference evidence="2 3" key="1">
    <citation type="submission" date="2019-01" db="EMBL/GenBank/DDBJ databases">
        <title>Sequencing of cultivated peanut Arachis hypogaea provides insights into genome evolution and oil improvement.</title>
        <authorList>
            <person name="Chen X."/>
        </authorList>
    </citation>
    <scope>NUCLEOTIDE SEQUENCE [LARGE SCALE GENOMIC DNA]</scope>
    <source>
        <strain evidence="3">cv. Fuhuasheng</strain>
        <tissue evidence="2">Leaves</tissue>
    </source>
</reference>
<sequence>MKQGKEESDVVGSRTKRVVPRPPPPPPLPKFRGFTRPRVEESVTNREIARFWRQKRIEEEDHLLAAIKAAARLRARNLSEEDYLNFELSLRDESDEGDTKKKMVKEVAVPNDCRKQDKEVRVGIKDWWTKSKYAYLNQPAIDSMDPSKKRISSTYSQGFVPYSYWRILSHIGSVSFSAVDAAKLRFEKEDKIKPFFETLNYWGIQRKRTKMICNSCAHLLGYIYDDGPPLTDTPGQFHMGPSQVIPRAPRKQ</sequence>
<dbReference type="PANTHER" id="PTHR33872:SF7">
    <property type="entry name" value="OSJNBA0084K11.10-LIKE PROTEIN"/>
    <property type="match status" value="1"/>
</dbReference>
<evidence type="ECO:0000313" key="2">
    <source>
        <dbReference type="EMBL" id="RYQ81162.1"/>
    </source>
</evidence>
<organism evidence="2 3">
    <name type="scientific">Arachis hypogaea</name>
    <name type="common">Peanut</name>
    <dbReference type="NCBI Taxonomy" id="3818"/>
    <lineage>
        <taxon>Eukaryota</taxon>
        <taxon>Viridiplantae</taxon>
        <taxon>Streptophyta</taxon>
        <taxon>Embryophyta</taxon>
        <taxon>Tracheophyta</taxon>
        <taxon>Spermatophyta</taxon>
        <taxon>Magnoliopsida</taxon>
        <taxon>eudicotyledons</taxon>
        <taxon>Gunneridae</taxon>
        <taxon>Pentapetalae</taxon>
        <taxon>rosids</taxon>
        <taxon>fabids</taxon>
        <taxon>Fabales</taxon>
        <taxon>Fabaceae</taxon>
        <taxon>Papilionoideae</taxon>
        <taxon>50 kb inversion clade</taxon>
        <taxon>dalbergioids sensu lato</taxon>
        <taxon>Dalbergieae</taxon>
        <taxon>Pterocarpus clade</taxon>
        <taxon>Arachis</taxon>
    </lineage>
</organism>
<proteinExistence type="predicted"/>
<dbReference type="EMBL" id="SDMP01000021">
    <property type="protein sequence ID" value="RYQ81162.1"/>
    <property type="molecule type" value="Genomic_DNA"/>
</dbReference>
<dbReference type="AlphaFoldDB" id="A0A444WUW0"/>